<dbReference type="OrthoDB" id="428346at2759"/>
<keyword evidence="1" id="KW-1133">Transmembrane helix</keyword>
<dbReference type="UCSC" id="F56H6.2">
    <property type="organism name" value="c. elegans"/>
</dbReference>
<dbReference type="CTD" id="186413"/>
<reference evidence="2 3" key="1">
    <citation type="journal article" date="1998" name="Science">
        <title>Genome sequence of the nematode C. elegans: a platform for investigating biology.</title>
        <authorList>
            <consortium name="The C. elegans sequencing consortium"/>
            <person name="Sulson J.E."/>
            <person name="Waterston R."/>
        </authorList>
    </citation>
    <scope>NUCLEOTIDE SEQUENCE [LARGE SCALE GENOMIC DNA]</scope>
    <source>
        <strain evidence="2 3">Bristol N2</strain>
    </source>
</reference>
<evidence type="ECO:0000313" key="2">
    <source>
        <dbReference type="EMBL" id="CAB04491.2"/>
    </source>
</evidence>
<dbReference type="FunCoup" id="O45580">
    <property type="interactions" value="5"/>
</dbReference>
<accession>O45580</accession>
<dbReference type="Bgee" id="WBGene00010163">
    <property type="expression patterns" value="Expressed in embryo and 2 other cell types or tissues"/>
</dbReference>
<dbReference type="GeneID" id="186413"/>
<dbReference type="KEGG" id="cel:CELE_F56H6.2"/>
<dbReference type="RefSeq" id="NP_493103.1">
    <property type="nucleotide sequence ID" value="NM_060702.1"/>
</dbReference>
<organism evidence="2 3">
    <name type="scientific">Caenorhabditis elegans</name>
    <dbReference type="NCBI Taxonomy" id="6239"/>
    <lineage>
        <taxon>Eukaryota</taxon>
        <taxon>Metazoa</taxon>
        <taxon>Ecdysozoa</taxon>
        <taxon>Nematoda</taxon>
        <taxon>Chromadorea</taxon>
        <taxon>Rhabditida</taxon>
        <taxon>Rhabditina</taxon>
        <taxon>Rhabditomorpha</taxon>
        <taxon>Rhabditoidea</taxon>
        <taxon>Rhabditidae</taxon>
        <taxon>Peloderinae</taxon>
        <taxon>Caenorhabditis</taxon>
    </lineage>
</organism>
<dbReference type="EMBL" id="BX284601">
    <property type="protein sequence ID" value="CAB04491.2"/>
    <property type="molecule type" value="Genomic_DNA"/>
</dbReference>
<dbReference type="OMA" id="WHLADVI"/>
<evidence type="ECO:0000313" key="3">
    <source>
        <dbReference type="Proteomes" id="UP000001940"/>
    </source>
</evidence>
<dbReference type="HOGENOM" id="CLU_065866_0_0_1"/>
<dbReference type="PIR" id="T22795">
    <property type="entry name" value="T22795"/>
</dbReference>
<dbReference type="PaxDb" id="6239-F56H6.2"/>
<dbReference type="InterPro" id="IPR004951">
    <property type="entry name" value="DUF268_CAE_spp"/>
</dbReference>
<dbReference type="WormBase" id="F56H6.2">
    <property type="protein sequence ID" value="CE28567"/>
    <property type="gene ID" value="WBGene00010163"/>
</dbReference>
<dbReference type="PhylomeDB" id="O45580"/>
<sequence>MAILHSSLLPKMLRCLVGSAIVGFFIIAYFLSKNGGEVENYTVETTLNKVEIAPNELKDYRVKTHLGSVTLEELNEKVYKPFGYEILHPTLPVPTLRMLNEPTCQKVFSSWLKVSKEPQPKLPPKKIPDSKANEFLLNGYAAIGDYYFNDKSSTNRSKPRYWDLIPEMMNYSKTELGAIGYYSESVSLYHAMDHHRLDGSSGLVVGSMKPWVEVMALRHGAKKILTVEYNTLTIPTEFQDRLSSILPMDFVNDWEKYAGTFDFAASFSSLEHSGLGRYGDPLDPIGDLREMLKIKCMLNKGGILFLGLPLGIDAIQYNAHRIYGSVRLALMFYGFEWLGTYSGGQEEAFDFDLQQLDKKLFELTQHTLVLKKL</sequence>
<name>O45580_CAEEL</name>
<keyword evidence="1" id="KW-0472">Membrane</keyword>
<keyword evidence="3" id="KW-1185">Reference proteome</keyword>
<evidence type="ECO:0000256" key="1">
    <source>
        <dbReference type="SAM" id="Phobius"/>
    </source>
</evidence>
<dbReference type="Proteomes" id="UP000001940">
    <property type="component" value="Chromosome I"/>
</dbReference>
<evidence type="ECO:0000313" key="4">
    <source>
        <dbReference type="WormBase" id="F56H6.2"/>
    </source>
</evidence>
<feature type="transmembrane region" description="Helical" evidence="1">
    <location>
        <begin position="12"/>
        <end position="31"/>
    </location>
</feature>
<dbReference type="Pfam" id="PF03269">
    <property type="entry name" value="DUF268"/>
    <property type="match status" value="1"/>
</dbReference>
<gene>
    <name evidence="2" type="ORF">CELE_F56H6.2</name>
    <name evidence="2 4" type="ORF">F56H6.2</name>
</gene>
<dbReference type="PANTHER" id="PTHR31562">
    <property type="entry name" value="PROTEIN CBG18972"/>
    <property type="match status" value="1"/>
</dbReference>
<dbReference type="AGR" id="WB:WBGene00010163"/>
<dbReference type="eggNOG" id="ENOG502S13E">
    <property type="taxonomic scope" value="Eukaryota"/>
</dbReference>
<keyword evidence="1" id="KW-0812">Transmembrane</keyword>
<protein>
    <submittedName>
        <fullName evidence="2">DUF268 domain-containing protein</fullName>
    </submittedName>
</protein>
<dbReference type="PANTHER" id="PTHR31562:SF6">
    <property type="entry name" value="DUF268 DOMAIN-CONTAINING PROTEIN-RELATED"/>
    <property type="match status" value="1"/>
</dbReference>
<dbReference type="InParanoid" id="O45580"/>
<proteinExistence type="predicted"/>
<dbReference type="AlphaFoldDB" id="O45580"/>